<proteinExistence type="predicted"/>
<dbReference type="EMBL" id="CP011340">
    <property type="protein sequence ID" value="ALC23384.1"/>
    <property type="molecule type" value="Genomic_DNA"/>
</dbReference>
<dbReference type="PATRIC" id="fig|38300.4.peg.5322"/>
<name>A0A0M4DDL1_STRPR</name>
<dbReference type="Proteomes" id="UP000060513">
    <property type="component" value="Chromosome"/>
</dbReference>
<dbReference type="AlphaFoldDB" id="A0A0M4DDL1"/>
<dbReference type="RefSeq" id="WP_053557335.1">
    <property type="nucleotide sequence ID" value="NZ_CP011340.1"/>
</dbReference>
<dbReference type="GeneID" id="97233867"/>
<organism evidence="1">
    <name type="scientific">Streptomyces pristinaespiralis</name>
    <dbReference type="NCBI Taxonomy" id="38300"/>
    <lineage>
        <taxon>Bacteria</taxon>
        <taxon>Bacillati</taxon>
        <taxon>Actinomycetota</taxon>
        <taxon>Actinomycetes</taxon>
        <taxon>Kitasatosporales</taxon>
        <taxon>Streptomycetaceae</taxon>
        <taxon>Streptomyces</taxon>
    </lineage>
</organism>
<gene>
    <name evidence="1" type="ORF">SPRI_5078</name>
</gene>
<sequence length="401" mass="44166">MHDIDALLPLGRGRDTTRLREYDADALARYVADPANAWWRRRRCVHALAGRVPESRVPDLIARVRDAGETTEVRVALLDVLGDRTELLPWLRHEEHHDERPYGMAEAVLKARGRLGDLSAAEDLVTLAASPWSREQDAGRAGLDTLVARHGPDAVLARLGDARPEDRMFRIRMRARSGEDVTDALADPDRAVAHLAQSLADDPVRLRAYLTEAPTTEAKLWAACALHRLTEDGAGTRAVYESLGRPRVEVAGLDEELRAAIVHEYAPGCRRRSDPRWRVEALVTDPPAAADMDDRLRRATAALAAAGLTPGAPVPIGEHNQQGDGTYYVVPYDGKNLCVSTLGPFVTAHDPDPAARPALEAAGFRWIDEETGSITVTDLCVYYFGGRDPLDISTLLFYWQD</sequence>
<evidence type="ECO:0000313" key="1">
    <source>
        <dbReference type="EMBL" id="ALC23384.1"/>
    </source>
</evidence>
<evidence type="ECO:0000313" key="2">
    <source>
        <dbReference type="Proteomes" id="UP000060513"/>
    </source>
</evidence>
<dbReference type="OrthoDB" id="4306946at2"/>
<dbReference type="KEGG" id="spri:SPRI_5078"/>
<accession>A0A0M4DDL1</accession>
<reference evidence="1 2" key="1">
    <citation type="submission" date="2015-08" db="EMBL/GenBank/DDBJ databases">
        <title>Genome sequence of the pristinamycin over-producing bacterium Streptomyces pristinaespiralis HCCB10218.</title>
        <authorList>
            <person name="Tian J."/>
            <person name="Yang J."/>
            <person name="Li L."/>
            <person name="Ruan L."/>
            <person name="Wei W."/>
            <person name="Zheng G."/>
            <person name="Wei Z."/>
            <person name="Yang S."/>
            <person name="Ge M."/>
            <person name="Jiang W."/>
            <person name="Lu Y."/>
        </authorList>
    </citation>
    <scope>NUCLEOTIDE SEQUENCE [LARGE SCALE GENOMIC DNA]</scope>
    <source>
        <strain evidence="1 2">HCCB 10218</strain>
    </source>
</reference>
<protein>
    <submittedName>
        <fullName evidence="1">Uncharacterized protein</fullName>
    </submittedName>
</protein>